<dbReference type="GO" id="GO:0009002">
    <property type="term" value="F:serine-type D-Ala-D-Ala carboxypeptidase activity"/>
    <property type="evidence" value="ECO:0007669"/>
    <property type="project" value="InterPro"/>
</dbReference>
<gene>
    <name evidence="2" type="ORF">CN307_29310</name>
</gene>
<dbReference type="RefSeq" id="WP_098343977.1">
    <property type="nucleotide sequence ID" value="NZ_NTRR01000075.1"/>
</dbReference>
<evidence type="ECO:0000259" key="1">
    <source>
        <dbReference type="Pfam" id="PF00768"/>
    </source>
</evidence>
<dbReference type="EMBL" id="NTRR01000075">
    <property type="protein sequence ID" value="PFE08077.1"/>
    <property type="molecule type" value="Genomic_DNA"/>
</dbReference>
<dbReference type="Pfam" id="PF00768">
    <property type="entry name" value="Peptidase_S11"/>
    <property type="match status" value="1"/>
</dbReference>
<comment type="caution">
    <text evidence="2">The sequence shown here is derived from an EMBL/GenBank/DDBJ whole genome shotgun (WGS) entry which is preliminary data.</text>
</comment>
<evidence type="ECO:0000313" key="3">
    <source>
        <dbReference type="Proteomes" id="UP000220032"/>
    </source>
</evidence>
<dbReference type="SUPFAM" id="SSF56601">
    <property type="entry name" value="beta-lactamase/transpeptidase-like"/>
    <property type="match status" value="1"/>
</dbReference>
<accession>A0A2A8ZRN0</accession>
<evidence type="ECO:0000313" key="2">
    <source>
        <dbReference type="EMBL" id="PFE08077.1"/>
    </source>
</evidence>
<dbReference type="GO" id="GO:0006508">
    <property type="term" value="P:proteolysis"/>
    <property type="evidence" value="ECO:0007669"/>
    <property type="project" value="InterPro"/>
</dbReference>
<reference evidence="2 3" key="1">
    <citation type="submission" date="2017-09" db="EMBL/GenBank/DDBJ databases">
        <title>Large-scale bioinformatics analysis of Bacillus genomes uncovers conserved roles of natural products in bacterial physiology.</title>
        <authorList>
            <consortium name="Agbiome Team Llc"/>
            <person name="Bleich R.M."/>
            <person name="Grubbs K.J."/>
            <person name="Santa Maria K.C."/>
            <person name="Allen S.E."/>
            <person name="Farag S."/>
            <person name="Shank E.A."/>
            <person name="Bowers A."/>
        </authorList>
    </citation>
    <scope>NUCLEOTIDE SEQUENCE [LARGE SCALE GENOMIC DNA]</scope>
    <source>
        <strain evidence="2 3">AFS022681</strain>
    </source>
</reference>
<sequence>MVTPNRIVYFQGVDGLKTGFKDTVGYCFAGTAKQDGKRVISVVMVTSNGSQRFIETKKLFPYGFYKFYTPFL</sequence>
<dbReference type="InterPro" id="IPR001967">
    <property type="entry name" value="Peptidase_S11_N"/>
</dbReference>
<dbReference type="AlphaFoldDB" id="A0A2A8ZRN0"/>
<dbReference type="Proteomes" id="UP000220032">
    <property type="component" value="Unassembled WGS sequence"/>
</dbReference>
<feature type="domain" description="Peptidase S11 D-alanyl-D-alanine carboxypeptidase A N-terminal" evidence="1">
    <location>
        <begin position="4"/>
        <end position="45"/>
    </location>
</feature>
<dbReference type="InterPro" id="IPR012338">
    <property type="entry name" value="Beta-lactam/transpept-like"/>
</dbReference>
<protein>
    <recommendedName>
        <fullName evidence="1">Peptidase S11 D-alanyl-D-alanine carboxypeptidase A N-terminal domain-containing protein</fullName>
    </recommendedName>
</protein>
<proteinExistence type="predicted"/>
<dbReference type="Gene3D" id="3.40.710.10">
    <property type="entry name" value="DD-peptidase/beta-lactamase superfamily"/>
    <property type="match status" value="1"/>
</dbReference>
<organism evidence="2 3">
    <name type="scientific">Bacillus cereus</name>
    <dbReference type="NCBI Taxonomy" id="1396"/>
    <lineage>
        <taxon>Bacteria</taxon>
        <taxon>Bacillati</taxon>
        <taxon>Bacillota</taxon>
        <taxon>Bacilli</taxon>
        <taxon>Bacillales</taxon>
        <taxon>Bacillaceae</taxon>
        <taxon>Bacillus</taxon>
        <taxon>Bacillus cereus group</taxon>
    </lineage>
</organism>
<name>A0A2A8ZRN0_BACCE</name>